<proteinExistence type="predicted"/>
<dbReference type="Proteomes" id="UP000228981">
    <property type="component" value="Segment"/>
</dbReference>
<gene>
    <name evidence="1" type="ORF">FLXISF001_063</name>
</gene>
<accession>A0A2D1GQD2</accession>
<keyword evidence="2" id="KW-1185">Reference proteome</keyword>
<dbReference type="EMBL" id="MG049919">
    <property type="protein sequence ID" value="ATN94141.1"/>
    <property type="molecule type" value="Genomic_DNA"/>
</dbReference>
<organism evidence="1 2">
    <name type="scientific">Shigella phage vB_SflS-ISF001</name>
    <dbReference type="NCBI Taxonomy" id="2048005"/>
    <lineage>
        <taxon>Viruses</taxon>
        <taxon>Duplodnaviria</taxon>
        <taxon>Heunggongvirae</taxon>
        <taxon>Uroviricota</taxon>
        <taxon>Caudoviricetes</taxon>
        <taxon>Drexlerviridae</taxon>
        <taxon>Tunavirinae</taxon>
        <taxon>Tunavirus</taxon>
        <taxon>Tunavirus ISF001</taxon>
    </lineage>
</organism>
<reference evidence="1 2" key="1">
    <citation type="submission" date="2017-10" db="EMBL/GenBank/DDBJ databases">
        <title>Comparative genomic analysis of a novel S. flexneri bacteriophage vB_SflS-ISF001.</title>
        <authorList>
            <person name="Shahin K."/>
            <person name="Bouzari M."/>
            <person name="Wang R."/>
        </authorList>
    </citation>
    <scope>NUCLEOTIDE SEQUENCE [LARGE SCALE GENOMIC DNA]</scope>
</reference>
<evidence type="ECO:0000313" key="2">
    <source>
        <dbReference type="Proteomes" id="UP000228981"/>
    </source>
</evidence>
<name>A0A2D1GQD2_9CAUD</name>
<evidence type="ECO:0000313" key="1">
    <source>
        <dbReference type="EMBL" id="ATN94141.1"/>
    </source>
</evidence>
<protein>
    <submittedName>
        <fullName evidence="1">Uncharacterized protein</fullName>
    </submittedName>
</protein>
<sequence>MTTITVFLAKDVLDDEMSFFAFEHFTGSHSHMYSHCTVIDIDTYGSNSLTEKLVCIIEVMKCRDGCEWADENEDRRMCDMIDPVDLESFGLGSAVAIKVRKSGALLPGIRVLTGYSGRKVWRTVSKERLRSATCYSVHFEDVWNEVAGTGVKYLTK</sequence>